<accession>A0A4R1NAB1</accession>
<protein>
    <recommendedName>
        <fullName evidence="10">Arabinose 5-phosphate isomerase</fullName>
        <shortName evidence="10">API</shortName>
        <ecNumber evidence="10">5.3.1.13</ecNumber>
    </recommendedName>
</protein>
<organism evidence="17 18">
    <name type="scientific">Sodalis ligni</name>
    <dbReference type="NCBI Taxonomy" id="2697027"/>
    <lineage>
        <taxon>Bacteria</taxon>
        <taxon>Pseudomonadati</taxon>
        <taxon>Pseudomonadota</taxon>
        <taxon>Gammaproteobacteria</taxon>
        <taxon>Enterobacterales</taxon>
        <taxon>Bruguierivoracaceae</taxon>
        <taxon>Sodalis</taxon>
    </lineage>
</organism>
<evidence type="ECO:0000256" key="6">
    <source>
        <dbReference type="ARBA" id="ARBA00022833"/>
    </source>
</evidence>
<keyword evidence="7" id="KW-0067">ATP-binding</keyword>
<dbReference type="InterPro" id="IPR046342">
    <property type="entry name" value="CBS_dom_sf"/>
</dbReference>
<dbReference type="Gene3D" id="3.10.580.10">
    <property type="entry name" value="CBS-domain"/>
    <property type="match status" value="1"/>
</dbReference>
<dbReference type="InterPro" id="IPR004800">
    <property type="entry name" value="KdsD/KpsF-type"/>
</dbReference>
<comment type="similarity">
    <text evidence="1 10">Belongs to the SIS family. GutQ/KpsF subfamily.</text>
</comment>
<keyword evidence="3 11" id="KW-0479">Metal-binding</keyword>
<dbReference type="PANTHER" id="PTHR42745">
    <property type="match status" value="1"/>
</dbReference>
<gene>
    <name evidence="17" type="ORF">EZJ58_1665</name>
</gene>
<keyword evidence="18" id="KW-1185">Reference proteome</keyword>
<evidence type="ECO:0000256" key="5">
    <source>
        <dbReference type="ARBA" id="ARBA00022741"/>
    </source>
</evidence>
<feature type="site" description="Catalytically relevant" evidence="12">
    <location>
        <position position="218"/>
    </location>
</feature>
<evidence type="ECO:0000313" key="17">
    <source>
        <dbReference type="EMBL" id="TCL03589.1"/>
    </source>
</evidence>
<dbReference type="EMBL" id="SJOI01000001">
    <property type="protein sequence ID" value="TCL03589.1"/>
    <property type="molecule type" value="Genomic_DNA"/>
</dbReference>
<dbReference type="SUPFAM" id="SSF53697">
    <property type="entry name" value="SIS domain"/>
    <property type="match status" value="1"/>
</dbReference>
<dbReference type="OrthoDB" id="9762536at2"/>
<dbReference type="InterPro" id="IPR001347">
    <property type="entry name" value="SIS_dom"/>
</dbReference>
<keyword evidence="8 13" id="KW-0129">CBS domain</keyword>
<dbReference type="Gene3D" id="3.40.50.10490">
    <property type="entry name" value="Glucose-6-phosphate isomerase like protein, domain 1"/>
    <property type="match status" value="1"/>
</dbReference>
<dbReference type="CDD" id="cd04604">
    <property type="entry name" value="CBS_pair_SIS_assoc"/>
    <property type="match status" value="1"/>
</dbReference>
<feature type="binding site" evidence="11">
    <location>
        <position position="107"/>
    </location>
    <ligand>
        <name>Zn(2+)</name>
        <dbReference type="ChEBI" id="CHEBI:29105"/>
    </ligand>
</feature>
<dbReference type="Pfam" id="PF00571">
    <property type="entry name" value="CBS"/>
    <property type="match status" value="2"/>
</dbReference>
<evidence type="ECO:0000256" key="7">
    <source>
        <dbReference type="ARBA" id="ARBA00022840"/>
    </source>
</evidence>
<dbReference type="PROSITE" id="PS51464">
    <property type="entry name" value="SIS"/>
    <property type="match status" value="1"/>
</dbReference>
<dbReference type="GO" id="GO:0046872">
    <property type="term" value="F:metal ion binding"/>
    <property type="evidence" value="ECO:0007669"/>
    <property type="project" value="UniProtKB-KW"/>
</dbReference>
<evidence type="ECO:0000313" key="18">
    <source>
        <dbReference type="Proteomes" id="UP000294555"/>
    </source>
</evidence>
<dbReference type="CDD" id="cd05014">
    <property type="entry name" value="SIS_Kpsf"/>
    <property type="match status" value="1"/>
</dbReference>
<evidence type="ECO:0000256" key="11">
    <source>
        <dbReference type="PIRSR" id="PIRSR004692-2"/>
    </source>
</evidence>
<dbReference type="GO" id="GO:1901135">
    <property type="term" value="P:carbohydrate derivative metabolic process"/>
    <property type="evidence" value="ECO:0007669"/>
    <property type="project" value="InterPro"/>
</dbReference>
<evidence type="ECO:0000256" key="3">
    <source>
        <dbReference type="ARBA" id="ARBA00022723"/>
    </source>
</evidence>
<dbReference type="GO" id="GO:0019146">
    <property type="term" value="F:arabinose-5-phosphate isomerase activity"/>
    <property type="evidence" value="ECO:0007669"/>
    <property type="project" value="UniProtKB-EC"/>
</dbReference>
<dbReference type="Pfam" id="PF01380">
    <property type="entry name" value="SIS"/>
    <property type="match status" value="1"/>
</dbReference>
<comment type="caution">
    <text evidence="17">The sequence shown here is derived from an EMBL/GenBank/DDBJ whole genome shotgun (WGS) entry which is preliminary data.</text>
</comment>
<dbReference type="InterPro" id="IPR050986">
    <property type="entry name" value="GutQ/KpsF_isomerases"/>
</dbReference>
<keyword evidence="4" id="KW-0677">Repeat</keyword>
<comment type="subunit">
    <text evidence="2">Homotetramer.</text>
</comment>
<evidence type="ECO:0000256" key="9">
    <source>
        <dbReference type="ARBA" id="ARBA00023235"/>
    </source>
</evidence>
<evidence type="ECO:0000256" key="1">
    <source>
        <dbReference type="ARBA" id="ARBA00008165"/>
    </source>
</evidence>
<dbReference type="InterPro" id="IPR000644">
    <property type="entry name" value="CBS_dom"/>
</dbReference>
<dbReference type="EC" id="5.3.1.13" evidence="10"/>
<feature type="site" description="Catalytically relevant" evidence="12">
    <location>
        <position position="84"/>
    </location>
</feature>
<feature type="site" description="Catalytically relevant" evidence="12">
    <location>
        <position position="177"/>
    </location>
</feature>
<dbReference type="SUPFAM" id="SSF54631">
    <property type="entry name" value="CBS-domain pair"/>
    <property type="match status" value="1"/>
</dbReference>
<proteinExistence type="inferred from homology"/>
<keyword evidence="9 10" id="KW-0413">Isomerase</keyword>
<evidence type="ECO:0000256" key="8">
    <source>
        <dbReference type="ARBA" id="ARBA00023122"/>
    </source>
</evidence>
<evidence type="ECO:0000256" key="14">
    <source>
        <dbReference type="SAM" id="MobiDB-lite"/>
    </source>
</evidence>
<feature type="site" description="Catalytically relevant" evidence="12">
    <location>
        <position position="136"/>
    </location>
</feature>
<dbReference type="InterPro" id="IPR035474">
    <property type="entry name" value="SIS_Kpsf"/>
</dbReference>
<evidence type="ECO:0000256" key="12">
    <source>
        <dbReference type="PIRSR" id="PIRSR004692-3"/>
    </source>
</evidence>
<dbReference type="PIRSF" id="PIRSF004692">
    <property type="entry name" value="KdsD_KpsF"/>
    <property type="match status" value="1"/>
</dbReference>
<dbReference type="AlphaFoldDB" id="A0A4R1NAB1"/>
<evidence type="ECO:0000256" key="10">
    <source>
        <dbReference type="PIRNR" id="PIRNR004692"/>
    </source>
</evidence>
<comment type="catalytic activity">
    <reaction evidence="10">
        <text>D-arabinose 5-phosphate = D-ribulose 5-phosphate</text>
        <dbReference type="Rhea" id="RHEA:23104"/>
        <dbReference type="ChEBI" id="CHEBI:57693"/>
        <dbReference type="ChEBI" id="CHEBI:58121"/>
        <dbReference type="EC" id="5.3.1.13"/>
    </reaction>
</comment>
<feature type="domain" description="CBS" evidence="15">
    <location>
        <begin position="301"/>
        <end position="353"/>
    </location>
</feature>
<evidence type="ECO:0000256" key="2">
    <source>
        <dbReference type="ARBA" id="ARBA00011881"/>
    </source>
</evidence>
<dbReference type="InterPro" id="IPR046348">
    <property type="entry name" value="SIS_dom_sf"/>
</dbReference>
<evidence type="ECO:0000256" key="4">
    <source>
        <dbReference type="ARBA" id="ARBA00022737"/>
    </source>
</evidence>
<evidence type="ECO:0000259" key="16">
    <source>
        <dbReference type="PROSITE" id="PS51464"/>
    </source>
</evidence>
<dbReference type="NCBIfam" id="NF008581">
    <property type="entry name" value="PRK11543.1"/>
    <property type="match status" value="1"/>
</dbReference>
<dbReference type="Proteomes" id="UP000294555">
    <property type="component" value="Unassembled WGS sequence"/>
</dbReference>
<reference evidence="17 18" key="1">
    <citation type="submission" date="2019-02" db="EMBL/GenBank/DDBJ databases">
        <title>Investigation of anaerobic lignin degradation for improved lignocellulosic biofuels.</title>
        <authorList>
            <person name="Deangelis K."/>
        </authorList>
    </citation>
    <scope>NUCLEOTIDE SEQUENCE [LARGE SCALE GENOMIC DNA]</scope>
    <source>
        <strain evidence="17 18">159R</strain>
    </source>
</reference>
<evidence type="ECO:0000256" key="13">
    <source>
        <dbReference type="PROSITE-ProRule" id="PRU00703"/>
    </source>
</evidence>
<feature type="domain" description="CBS" evidence="15">
    <location>
        <begin position="235"/>
        <end position="293"/>
    </location>
</feature>
<sequence length="353" mass="37219">MSEETGIGGLLQGGRAAGADGDDRQTGAQGAGSDEELLSYALETLDIELAEARRMRDRLDGSIVRACRLLLDCRGKVVVSGMGKSGHIGKKIAASLASTGTPAFFVHPAEALHGDLGMIGAQDAVIFISYSGRARELDLILPLLAESAIPLIAITGSGDSPLARAAACVLDVGVEREACPMGLAPTSSAVNTLMMGDALAMSLMRFRGFNAEQFARSHPGGSLGARLLNRVYHLMRGGERLPLIACRGSVMDAMLELSRTGLGLVVVCDERQRVAGVFTDGDLRRWLLKGRTLDDPIIDAMSRPGYVLPAQWRAGAALEALHQRHISAAPVVDEEGRLVGAINLHDLHQAGIG</sequence>
<dbReference type="GO" id="GO:0005975">
    <property type="term" value="P:carbohydrate metabolic process"/>
    <property type="evidence" value="ECO:0007669"/>
    <property type="project" value="InterPro"/>
</dbReference>
<feature type="domain" description="SIS" evidence="16">
    <location>
        <begin position="66"/>
        <end position="209"/>
    </location>
</feature>
<feature type="region of interest" description="Disordered" evidence="14">
    <location>
        <begin position="1"/>
        <end position="32"/>
    </location>
</feature>
<dbReference type="FunFam" id="3.40.50.10490:FF:000011">
    <property type="entry name" value="Arabinose 5-phosphate isomerase"/>
    <property type="match status" value="1"/>
</dbReference>
<dbReference type="GO" id="GO:0005524">
    <property type="term" value="F:ATP binding"/>
    <property type="evidence" value="ECO:0007669"/>
    <property type="project" value="UniProtKB-KW"/>
</dbReference>
<dbReference type="NCBIfam" id="TIGR00393">
    <property type="entry name" value="kpsF"/>
    <property type="match status" value="1"/>
</dbReference>
<keyword evidence="5" id="KW-0547">Nucleotide-binding</keyword>
<evidence type="ECO:0000259" key="15">
    <source>
        <dbReference type="PROSITE" id="PS51371"/>
    </source>
</evidence>
<dbReference type="PROSITE" id="PS51371">
    <property type="entry name" value="CBS"/>
    <property type="match status" value="2"/>
</dbReference>
<keyword evidence="6 11" id="KW-0862">Zinc</keyword>
<feature type="compositionally biased region" description="Gly residues" evidence="14">
    <location>
        <begin position="1"/>
        <end position="16"/>
    </location>
</feature>
<dbReference type="PANTHER" id="PTHR42745:SF2">
    <property type="entry name" value="ARABINOSE 5-PHOSPHATE ISOMERASE GUTQ"/>
    <property type="match status" value="1"/>
</dbReference>
<name>A0A4R1NAB1_9GAMM</name>